<reference evidence="5 6" key="1">
    <citation type="submission" date="2017-09" db="EMBL/GenBank/DDBJ databases">
        <title>Large-scale bioinformatics analysis of Bacillus genomes uncovers conserved roles of natural products in bacterial physiology.</title>
        <authorList>
            <consortium name="Agbiome Team Llc"/>
            <person name="Bleich R.M."/>
            <person name="Grubbs K.J."/>
            <person name="Santa Maria K.C."/>
            <person name="Allen S.E."/>
            <person name="Farag S."/>
            <person name="Shank E.A."/>
            <person name="Bowers A."/>
        </authorList>
    </citation>
    <scope>NUCLEOTIDE SEQUENCE [LARGE SCALE GENOMIC DNA]</scope>
    <source>
        <strain evidence="5 6">AFS095574</strain>
    </source>
</reference>
<evidence type="ECO:0000256" key="1">
    <source>
        <dbReference type="ARBA" id="ARBA00023015"/>
    </source>
</evidence>
<protein>
    <recommendedName>
        <fullName evidence="7">HTH domain-containing protein</fullName>
    </recommendedName>
</protein>
<keyword evidence="2" id="KW-0804">Transcription</keyword>
<evidence type="ECO:0008006" key="7">
    <source>
        <dbReference type="Google" id="ProtNLM"/>
    </source>
</evidence>
<dbReference type="PANTHER" id="PTHR30185:SF18">
    <property type="entry name" value="TRANSCRIPTIONAL REGULATOR MTLR"/>
    <property type="match status" value="1"/>
</dbReference>
<comment type="caution">
    <text evidence="5">The sequence shown here is derived from an EMBL/GenBank/DDBJ whole genome shotgun (WGS) entry which is preliminary data.</text>
</comment>
<dbReference type="Proteomes" id="UP000220192">
    <property type="component" value="Unassembled WGS sequence"/>
</dbReference>
<evidence type="ECO:0000256" key="2">
    <source>
        <dbReference type="ARBA" id="ARBA00023163"/>
    </source>
</evidence>
<dbReference type="AlphaFoldDB" id="A0A2A7D1N6"/>
<dbReference type="InterPro" id="IPR036388">
    <property type="entry name" value="WH-like_DNA-bd_sf"/>
</dbReference>
<feature type="domain" description="M protein trans-acting positive regulator (MGA) HTH" evidence="4">
    <location>
        <begin position="12"/>
        <end position="69"/>
    </location>
</feature>
<evidence type="ECO:0000259" key="4">
    <source>
        <dbReference type="Pfam" id="PF08280"/>
    </source>
</evidence>
<dbReference type="Gene3D" id="1.10.10.10">
    <property type="entry name" value="Winged helix-like DNA-binding domain superfamily/Winged helix DNA-binding domain"/>
    <property type="match status" value="1"/>
</dbReference>
<gene>
    <name evidence="5" type="ORF">CON16_28080</name>
</gene>
<evidence type="ECO:0000259" key="3">
    <source>
        <dbReference type="Pfam" id="PF05043"/>
    </source>
</evidence>
<organism evidence="5 6">
    <name type="scientific">Bacillus anthracis</name>
    <name type="common">anthrax bacterium</name>
    <dbReference type="NCBI Taxonomy" id="1392"/>
    <lineage>
        <taxon>Bacteria</taxon>
        <taxon>Bacillati</taxon>
        <taxon>Bacillota</taxon>
        <taxon>Bacilli</taxon>
        <taxon>Bacillales</taxon>
        <taxon>Bacillaceae</taxon>
        <taxon>Bacillus</taxon>
        <taxon>Bacillus cereus group</taxon>
    </lineage>
</organism>
<proteinExistence type="predicted"/>
<evidence type="ECO:0000313" key="6">
    <source>
        <dbReference type="Proteomes" id="UP000220192"/>
    </source>
</evidence>
<accession>A0A2A7D1N6</accession>
<dbReference type="InterPro" id="IPR050661">
    <property type="entry name" value="BglG_antiterminators"/>
</dbReference>
<sequence>MNILVSNLIYNKSTKRKIQILEILSGEQKSISSIELAKQINCSNRTITSEISELKISLPETWDIVGEKSRGYMLQKPTTDSLSPIIMSSIKDSMIFKILTEIFINRYYSLEKWSQILYINKSTLRSNLKDFEKSILTPNNLEFKLGLIKINGEEINIRFLYKAFFFSIEQYTNVISLPNDLMVNINNTLNSHNVKIDSNLLKVIIYVSIQRIIGNHFADTNIQFPVIFTFEQSLCFNEIISIIEDYCMVNLPQDEIDTLNLAFFLCSTSIAQQKVKTLKYLEKKNENYYQDFLKLVDMLISNNKRHTIQSGYLKSELCIYFYKLYVAKQYKFSMDCFYTQPNYLVPSLKEMYDTNHLIISKWNTTINENKFNENDISHLAQHTIHILYSTYSRKNVLFSFSGNPAYAKLANMTLKTHFEESINIHLNLDNSTKYDLIITNDGTTSYPNDSPVYFIHQFITKKDIQDINDLLFD</sequence>
<name>A0A2A7D1N6_BACAN</name>
<dbReference type="PANTHER" id="PTHR30185">
    <property type="entry name" value="CRYPTIC BETA-GLUCOSIDE BGL OPERON ANTITERMINATOR"/>
    <property type="match status" value="1"/>
</dbReference>
<dbReference type="Pfam" id="PF08280">
    <property type="entry name" value="HTH_Mga"/>
    <property type="match status" value="1"/>
</dbReference>
<dbReference type="InterPro" id="IPR013199">
    <property type="entry name" value="HTH_Mga_DNA-bd_dom"/>
</dbReference>
<evidence type="ECO:0000313" key="5">
    <source>
        <dbReference type="EMBL" id="PDZ13770.1"/>
    </source>
</evidence>
<dbReference type="InterPro" id="IPR007737">
    <property type="entry name" value="Mga_HTH"/>
</dbReference>
<feature type="domain" description="Mga helix-turn-helix" evidence="3">
    <location>
        <begin position="81"/>
        <end position="165"/>
    </location>
</feature>
<dbReference type="EMBL" id="NVLX01000036">
    <property type="protein sequence ID" value="PDZ13770.1"/>
    <property type="molecule type" value="Genomic_DNA"/>
</dbReference>
<dbReference type="Pfam" id="PF05043">
    <property type="entry name" value="Mga"/>
    <property type="match status" value="1"/>
</dbReference>
<keyword evidence="1" id="KW-0805">Transcription regulation</keyword>
<dbReference type="RefSeq" id="WP_087959477.1">
    <property type="nucleotide sequence ID" value="NZ_NVLX01000036.1"/>
</dbReference>